<evidence type="ECO:0000256" key="1">
    <source>
        <dbReference type="ARBA" id="ARBA00004651"/>
    </source>
</evidence>
<dbReference type="InterPro" id="IPR023214">
    <property type="entry name" value="HAD_sf"/>
</dbReference>
<dbReference type="Gene3D" id="1.10.620.20">
    <property type="entry name" value="Ribonucleotide Reductase, subunit A"/>
    <property type="match status" value="2"/>
</dbReference>
<dbReference type="SFLD" id="SFLDS00003">
    <property type="entry name" value="Haloacid_Dehalogenase"/>
    <property type="match status" value="1"/>
</dbReference>
<dbReference type="Pfam" id="PF00122">
    <property type="entry name" value="E1-E2_ATPase"/>
    <property type="match status" value="1"/>
</dbReference>
<dbReference type="InterPro" id="IPR007029">
    <property type="entry name" value="YHS_dom"/>
</dbReference>
<dbReference type="InterPro" id="IPR027256">
    <property type="entry name" value="P-typ_ATPase_IB"/>
</dbReference>
<keyword evidence="3 11" id="KW-1003">Cell membrane</keyword>
<dbReference type="Proteomes" id="UP000095463">
    <property type="component" value="Unassembled WGS sequence"/>
</dbReference>
<dbReference type="InterPro" id="IPR018303">
    <property type="entry name" value="ATPase_P-typ_P_site"/>
</dbReference>
<feature type="transmembrane region" description="Helical" evidence="11">
    <location>
        <begin position="801"/>
        <end position="824"/>
    </location>
</feature>
<dbReference type="GO" id="GO:0005886">
    <property type="term" value="C:plasma membrane"/>
    <property type="evidence" value="ECO:0007669"/>
    <property type="project" value="UniProtKB-SubCell"/>
</dbReference>
<dbReference type="SUPFAM" id="SSF56784">
    <property type="entry name" value="HAD-like"/>
    <property type="match status" value="1"/>
</dbReference>
<feature type="transmembrane region" description="Helical" evidence="11">
    <location>
        <begin position="830"/>
        <end position="852"/>
    </location>
</feature>
<dbReference type="InterPro" id="IPR008250">
    <property type="entry name" value="ATPase_P-typ_transduc_dom_A_sf"/>
</dbReference>
<dbReference type="Gene3D" id="2.70.150.10">
    <property type="entry name" value="Calcium-transporting ATPase, cytoplasmic transduction domain A"/>
    <property type="match status" value="1"/>
</dbReference>
<dbReference type="FunFam" id="2.70.150.10:FF:000020">
    <property type="entry name" value="Copper-exporting P-type ATPase A"/>
    <property type="match status" value="1"/>
</dbReference>
<dbReference type="PANTHER" id="PTHR43520">
    <property type="entry name" value="ATP7, ISOFORM B"/>
    <property type="match status" value="1"/>
</dbReference>
<feature type="domain" description="TRASH" evidence="13">
    <location>
        <begin position="65"/>
        <end position="103"/>
    </location>
</feature>
<feature type="transmembrane region" description="Helical" evidence="11">
    <location>
        <begin position="309"/>
        <end position="328"/>
    </location>
</feature>
<sequence>MDHAEHKHSHGAGGAVSRDPVCGMTVDMAKTPHRTVHEGREIGFCSGGCKAKFEAEPAKYLTATDPVCGMQVDRTTARHMLKHEGTRYYFCSASCLSKFEAEPQKYLNAPEADVCGCGDGHDHGAAAKGGHDHAGHGHSHHGHSHGAPPVDPSTVAAGTKWTCPMHPEIVKDGPGDCPICGMALEPMVASLDDGPNPELVDFTRRLWVSAGLSIPILVISMGGMVGLPVREWIGEPLATWIEMALATPVVLWAAWPFFRRFWNSLVNRSPNMWTLIGLGVGAAYLFSVVAVLFPQLFPMSMTHMNGVPPVYFEAAAVIVALVFVGQVLELRARDATGKAIRALLNLAPKTARKVWQGKDIEVPIEEVRAGDWLRVRPGEAVPVDGEVLEGQSFVDESMLTGEPVPVEKLKGEPVTGGTLNGEGSFVMQALRVGSETRLSQIVELVGKAQRSRAPIQALADKVANWFVPLVVVIAIAAFAAWMIWGPGLAEAIVAAISVLIIACPCALGLATPISIMVATGRGAHAGVLVKDAKALEGFARVDTLIVDKTGTLTEGKPTLDQVIPVKGVDEGFVLAVAAALEKHSEHPIGTAVVKGAEVRGARVYEAEGFTSLTGRGIKGLVGGKTAVLGNLKLFAEQGIAVDDKLSGLLEQQAGSGKTAILVAHDGVAIGVVTVSDPIKAGAREAIAALRADGVSVVMATGDARGTAEAVGRELGLSEVQAGMAPEDKHTLIEALKAKGKAVAFAGDGVNDAPALAAADVGVAMGTGADVAIESAGITLLKGELNGIVKARKLSKATLSNIKLNLLFAFGYNALGIPVAAGVLYPLTGWLLSPMLAAAAMALSSVSVIANALRLNSVKL</sequence>
<evidence type="ECO:0000256" key="10">
    <source>
        <dbReference type="ARBA" id="ARBA00023136"/>
    </source>
</evidence>
<proteinExistence type="inferred from homology"/>
<dbReference type="GO" id="GO:0005507">
    <property type="term" value="F:copper ion binding"/>
    <property type="evidence" value="ECO:0007669"/>
    <property type="project" value="TreeGrafter"/>
</dbReference>
<dbReference type="InterPro" id="IPR011017">
    <property type="entry name" value="TRASH_dom"/>
</dbReference>
<comment type="caution">
    <text evidence="14">The sequence shown here is derived from an EMBL/GenBank/DDBJ whole genome shotgun (WGS) entry which is preliminary data.</text>
</comment>
<feature type="transmembrane region" description="Helical" evidence="11">
    <location>
        <begin position="206"/>
        <end position="225"/>
    </location>
</feature>
<name>A0A1E5XPA8_9HYPH</name>
<feature type="transmembrane region" description="Helical" evidence="11">
    <location>
        <begin position="462"/>
        <end position="485"/>
    </location>
</feature>
<dbReference type="InterPro" id="IPR023299">
    <property type="entry name" value="ATPase_P-typ_cyto_dom_N"/>
</dbReference>
<dbReference type="SUPFAM" id="SSF81665">
    <property type="entry name" value="Calcium ATPase, transmembrane domain M"/>
    <property type="match status" value="1"/>
</dbReference>
<evidence type="ECO:0000256" key="8">
    <source>
        <dbReference type="ARBA" id="ARBA00022967"/>
    </source>
</evidence>
<dbReference type="RefSeq" id="WP_069910381.1">
    <property type="nucleotide sequence ID" value="NZ_LAJE02000210.1"/>
</dbReference>
<evidence type="ECO:0000256" key="11">
    <source>
        <dbReference type="RuleBase" id="RU362081"/>
    </source>
</evidence>
<dbReference type="GO" id="GO:0016887">
    <property type="term" value="F:ATP hydrolysis activity"/>
    <property type="evidence" value="ECO:0007669"/>
    <property type="project" value="InterPro"/>
</dbReference>
<dbReference type="Pfam" id="PF04945">
    <property type="entry name" value="YHS"/>
    <property type="match status" value="2"/>
</dbReference>
<dbReference type="OrthoDB" id="7762541at2"/>
<dbReference type="InterPro" id="IPR059000">
    <property type="entry name" value="ATPase_P-type_domA"/>
</dbReference>
<dbReference type="CDD" id="cd02094">
    <property type="entry name" value="P-type_ATPase_Cu-like"/>
    <property type="match status" value="1"/>
</dbReference>
<dbReference type="EMBL" id="LAJE02000210">
    <property type="protein sequence ID" value="OEO30401.1"/>
    <property type="molecule type" value="Genomic_DNA"/>
</dbReference>
<protein>
    <submittedName>
        <fullName evidence="14">Copper-translocating P-type ATPase</fullName>
    </submittedName>
</protein>
<feature type="region of interest" description="Disordered" evidence="12">
    <location>
        <begin position="126"/>
        <end position="153"/>
    </location>
</feature>
<evidence type="ECO:0000256" key="12">
    <source>
        <dbReference type="SAM" id="MobiDB-lite"/>
    </source>
</evidence>
<evidence type="ECO:0000313" key="15">
    <source>
        <dbReference type="Proteomes" id="UP000095463"/>
    </source>
</evidence>
<feature type="domain" description="TRASH" evidence="13">
    <location>
        <begin position="19"/>
        <end position="57"/>
    </location>
</feature>
<keyword evidence="4 11" id="KW-0812">Transmembrane</keyword>
<dbReference type="GO" id="GO:0016491">
    <property type="term" value="F:oxidoreductase activity"/>
    <property type="evidence" value="ECO:0007669"/>
    <property type="project" value="InterPro"/>
</dbReference>
<dbReference type="InterPro" id="IPR036412">
    <property type="entry name" value="HAD-like_sf"/>
</dbReference>
<keyword evidence="5 11" id="KW-0479">Metal-binding</keyword>
<evidence type="ECO:0000256" key="9">
    <source>
        <dbReference type="ARBA" id="ARBA00022989"/>
    </source>
</evidence>
<dbReference type="InterPro" id="IPR023298">
    <property type="entry name" value="ATPase_P-typ_TM_dom_sf"/>
</dbReference>
<dbReference type="Gene3D" id="3.40.50.1000">
    <property type="entry name" value="HAD superfamily/HAD-like"/>
    <property type="match status" value="1"/>
</dbReference>
<dbReference type="SMART" id="SM00746">
    <property type="entry name" value="TRASH"/>
    <property type="match status" value="2"/>
</dbReference>
<keyword evidence="9 11" id="KW-1133">Transmembrane helix</keyword>
<dbReference type="AlphaFoldDB" id="A0A1E5XPA8"/>
<dbReference type="SUPFAM" id="SSF81653">
    <property type="entry name" value="Calcium ATPase, transduction domain A"/>
    <property type="match status" value="1"/>
</dbReference>
<comment type="subcellular location">
    <subcellularLocation>
        <location evidence="1">Cell membrane</location>
        <topology evidence="1">Multi-pass membrane protein</topology>
    </subcellularLocation>
</comment>
<dbReference type="GO" id="GO:0055070">
    <property type="term" value="P:copper ion homeostasis"/>
    <property type="evidence" value="ECO:0007669"/>
    <property type="project" value="TreeGrafter"/>
</dbReference>
<dbReference type="GO" id="GO:0005524">
    <property type="term" value="F:ATP binding"/>
    <property type="evidence" value="ECO:0007669"/>
    <property type="project" value="UniProtKB-UniRule"/>
</dbReference>
<evidence type="ECO:0000256" key="3">
    <source>
        <dbReference type="ARBA" id="ARBA00022475"/>
    </source>
</evidence>
<keyword evidence="7 11" id="KW-0067">ATP-binding</keyword>
<dbReference type="GO" id="GO:0043682">
    <property type="term" value="F:P-type divalent copper transporter activity"/>
    <property type="evidence" value="ECO:0007669"/>
    <property type="project" value="TreeGrafter"/>
</dbReference>
<dbReference type="NCBIfam" id="TIGR01494">
    <property type="entry name" value="ATPase_P-type"/>
    <property type="match status" value="1"/>
</dbReference>
<evidence type="ECO:0000256" key="7">
    <source>
        <dbReference type="ARBA" id="ARBA00022840"/>
    </source>
</evidence>
<keyword evidence="10 11" id="KW-0472">Membrane</keyword>
<dbReference type="Pfam" id="PF19335">
    <property type="entry name" value="HMBD"/>
    <property type="match status" value="1"/>
</dbReference>
<evidence type="ECO:0000313" key="14">
    <source>
        <dbReference type="EMBL" id="OEO30401.1"/>
    </source>
</evidence>
<dbReference type="PANTHER" id="PTHR43520:SF8">
    <property type="entry name" value="P-TYPE CU(+) TRANSPORTER"/>
    <property type="match status" value="1"/>
</dbReference>
<dbReference type="Pfam" id="PF00702">
    <property type="entry name" value="Hydrolase"/>
    <property type="match status" value="1"/>
</dbReference>
<dbReference type="InterPro" id="IPR044492">
    <property type="entry name" value="P_typ_ATPase_HD_dom"/>
</dbReference>
<dbReference type="NCBIfam" id="TIGR01511">
    <property type="entry name" value="ATPase-IB1_Cu"/>
    <property type="match status" value="1"/>
</dbReference>
<dbReference type="PROSITE" id="PS00154">
    <property type="entry name" value="ATPASE_E1_E2"/>
    <property type="match status" value="1"/>
</dbReference>
<comment type="similarity">
    <text evidence="2 11">Belongs to the cation transport ATPase (P-type) (TC 3.A.3) family. Type IB subfamily.</text>
</comment>
<dbReference type="PRINTS" id="PR00943">
    <property type="entry name" value="CUATPASE"/>
</dbReference>
<feature type="transmembrane region" description="Helical" evidence="11">
    <location>
        <begin position="270"/>
        <end position="297"/>
    </location>
</feature>
<dbReference type="InterPro" id="IPR045800">
    <property type="entry name" value="HMBD"/>
</dbReference>
<dbReference type="GO" id="GO:0060003">
    <property type="term" value="P:copper ion export"/>
    <property type="evidence" value="ECO:0007669"/>
    <property type="project" value="UniProtKB-ARBA"/>
</dbReference>
<keyword evidence="8" id="KW-1278">Translocase</keyword>
<dbReference type="SUPFAM" id="SSF47240">
    <property type="entry name" value="Ferritin-like"/>
    <property type="match status" value="2"/>
</dbReference>
<feature type="transmembrane region" description="Helical" evidence="11">
    <location>
        <begin position="237"/>
        <end position="258"/>
    </location>
</feature>
<dbReference type="NCBIfam" id="TIGR01525">
    <property type="entry name" value="ATPase-IB_hvy"/>
    <property type="match status" value="1"/>
</dbReference>
<evidence type="ECO:0000256" key="6">
    <source>
        <dbReference type="ARBA" id="ARBA00022741"/>
    </source>
</evidence>
<organism evidence="14 15">
    <name type="scientific">Devosia insulae DS-56</name>
    <dbReference type="NCBI Taxonomy" id="1116389"/>
    <lineage>
        <taxon>Bacteria</taxon>
        <taxon>Pseudomonadati</taxon>
        <taxon>Pseudomonadota</taxon>
        <taxon>Alphaproteobacteria</taxon>
        <taxon>Hyphomicrobiales</taxon>
        <taxon>Devosiaceae</taxon>
        <taxon>Devosia</taxon>
    </lineage>
</organism>
<evidence type="ECO:0000256" key="5">
    <source>
        <dbReference type="ARBA" id="ARBA00022723"/>
    </source>
</evidence>
<feature type="compositionally biased region" description="Basic and acidic residues" evidence="12">
    <location>
        <begin position="126"/>
        <end position="135"/>
    </location>
</feature>
<dbReference type="Gene3D" id="3.40.1110.10">
    <property type="entry name" value="Calcium-transporting ATPase, cytoplasmic domain N"/>
    <property type="match status" value="1"/>
</dbReference>
<keyword evidence="15" id="KW-1185">Reference proteome</keyword>
<dbReference type="PRINTS" id="PR00119">
    <property type="entry name" value="CATATPASE"/>
</dbReference>
<keyword evidence="6 11" id="KW-0547">Nucleotide-binding</keyword>
<dbReference type="InterPro" id="IPR001757">
    <property type="entry name" value="P_typ_ATPase"/>
</dbReference>
<evidence type="ECO:0000259" key="13">
    <source>
        <dbReference type="SMART" id="SM00746"/>
    </source>
</evidence>
<dbReference type="SFLD" id="SFLDG00002">
    <property type="entry name" value="C1.7:_P-type_atpase_like"/>
    <property type="match status" value="1"/>
</dbReference>
<feature type="transmembrane region" description="Helical" evidence="11">
    <location>
        <begin position="491"/>
        <end position="511"/>
    </location>
</feature>
<dbReference type="InterPro" id="IPR009078">
    <property type="entry name" value="Ferritin-like_SF"/>
</dbReference>
<evidence type="ECO:0000256" key="4">
    <source>
        <dbReference type="ARBA" id="ARBA00022692"/>
    </source>
</evidence>
<evidence type="ECO:0000256" key="2">
    <source>
        <dbReference type="ARBA" id="ARBA00006024"/>
    </source>
</evidence>
<gene>
    <name evidence="14" type="ORF">VW23_021490</name>
</gene>
<dbReference type="InterPro" id="IPR012348">
    <property type="entry name" value="RNR-like"/>
</dbReference>
<dbReference type="SFLD" id="SFLDF00027">
    <property type="entry name" value="p-type_atpase"/>
    <property type="match status" value="1"/>
</dbReference>
<reference evidence="14 15" key="1">
    <citation type="journal article" date="2015" name="Genome Announc.">
        <title>Genome Assemblies of Three Soil-Associated Devosia species: D. insulae, D. limi, and D. soli.</title>
        <authorList>
            <person name="Hassan Y.I."/>
            <person name="Lepp D."/>
            <person name="Zhou T."/>
        </authorList>
    </citation>
    <scope>NUCLEOTIDE SEQUENCE [LARGE SCALE GENOMIC DNA]</scope>
    <source>
        <strain evidence="14 15">DS-56</strain>
    </source>
</reference>
<accession>A0A1E5XPA8</accession>